<reference evidence="3" key="3">
    <citation type="submission" date="2020-09" db="EMBL/GenBank/DDBJ databases">
        <authorList>
            <person name="Zund M."/>
        </authorList>
    </citation>
    <scope>NUCLEOTIDE SEQUENCE</scope>
    <source>
        <strain evidence="3">S.Tm LT2p22_assembled</strain>
    </source>
</reference>
<protein>
    <submittedName>
        <fullName evidence="1">Uncharacterized protein</fullName>
    </submittedName>
</protein>
<evidence type="ECO:0000313" key="1">
    <source>
        <dbReference type="EMBL" id="AKH07825.1"/>
    </source>
</evidence>
<organism evidence="1 4">
    <name type="scientific">Salmonella typhimurium</name>
    <dbReference type="NCBI Taxonomy" id="90371"/>
    <lineage>
        <taxon>Bacteria</taxon>
        <taxon>Pseudomonadati</taxon>
        <taxon>Pseudomonadota</taxon>
        <taxon>Gammaproteobacteria</taxon>
        <taxon>Enterobacterales</taxon>
        <taxon>Enterobacteriaceae</taxon>
        <taxon>Salmonella</taxon>
    </lineage>
</organism>
<proteinExistence type="predicted"/>
<evidence type="ECO:0000313" key="4">
    <source>
        <dbReference type="Proteomes" id="UP000034636"/>
    </source>
</evidence>
<dbReference type="EMBL" id="CP011428">
    <property type="protein sequence ID" value="AKH07825.1"/>
    <property type="molecule type" value="Genomic_DNA"/>
</dbReference>
<sequence>MMTTFIITLSLFWPLPREGLSRFSVLLKSVAYLHCRAATLPHSGALTIFTDESCVAPRKAGRHSE</sequence>
<accession>A0A0F7DIY2</accession>
<name>A0A0F7DIY2_SALTM</name>
<reference evidence="2" key="2">
    <citation type="submission" date="2020-07" db="EMBL/GenBank/DDBJ databases">
        <title>complete genome sequences of Salmonella enterica subsp. enterica serovar Typhimurium str. L-4126.</title>
        <authorList>
            <person name="Sekizuka T."/>
            <person name="Arai N."/>
            <person name="Akiba M."/>
            <person name="Kuroda M."/>
        </authorList>
    </citation>
    <scope>NUCLEOTIDE SEQUENCE</scope>
    <source>
        <strain evidence="2">L-4126</strain>
    </source>
</reference>
<evidence type="ECO:0000313" key="3">
    <source>
        <dbReference type="EMBL" id="CAD5309471.1"/>
    </source>
</evidence>
<evidence type="ECO:0000313" key="2">
    <source>
        <dbReference type="EMBL" id="BCH84224.1"/>
    </source>
</evidence>
<dbReference type="AlphaFoldDB" id="A0A0F7DIY2"/>
<reference evidence="1 4" key="1">
    <citation type="journal article" date="2015" name="Genome Announc.">
        <title>Complete Genome Sequencing of a Multidrug-Resistant and Human-Invasive Salmonella enterica Serovar Typhimurium Strain of the Emerging Sequence Type 213 Genotype.</title>
        <authorList>
            <person name="Calva E."/>
            <person name="Silva C."/>
            <person name="Zaidi M.B."/>
            <person name="Sanchez-Flores A."/>
            <person name="Estrada K."/>
            <person name="Silva G.G."/>
            <person name="Soto-Jimenez L.M."/>
            <person name="Wiesner M."/>
            <person name="Fernandez-Mora M."/>
            <person name="Edwards R.A."/>
            <person name="Vinuesa P."/>
        </authorList>
    </citation>
    <scope>NUCLEOTIDE SEQUENCE [LARGE SCALE GENOMIC DNA]</scope>
    <source>
        <strain evidence="1 4">YU39</strain>
    </source>
</reference>
<gene>
    <name evidence="1" type="ORF">SE14_02333</name>
    <name evidence="2" type="ORF">SEL4126_16930</name>
    <name evidence="3" type="ORF">STMLT2P22_CBEKMEGD_02917</name>
</gene>
<dbReference type="EMBL" id="LR881463">
    <property type="protein sequence ID" value="CAD5309471.1"/>
    <property type="molecule type" value="Genomic_DNA"/>
</dbReference>
<dbReference type="Proteomes" id="UP000034636">
    <property type="component" value="Chromosome"/>
</dbReference>
<dbReference type="EMBL" id="AP023291">
    <property type="protein sequence ID" value="BCH84224.1"/>
    <property type="molecule type" value="Genomic_DNA"/>
</dbReference>